<protein>
    <recommendedName>
        <fullName evidence="3">FHA domain-containing protein</fullName>
    </recommendedName>
</protein>
<dbReference type="EMBL" id="CP162511">
    <property type="protein sequence ID" value="XDI05406.1"/>
    <property type="molecule type" value="Genomic_DNA"/>
</dbReference>
<feature type="compositionally biased region" description="Low complexity" evidence="1">
    <location>
        <begin position="7"/>
        <end position="29"/>
    </location>
</feature>
<evidence type="ECO:0008006" key="3">
    <source>
        <dbReference type="Google" id="ProtNLM"/>
    </source>
</evidence>
<organism evidence="2">
    <name type="scientific">Herbiconiux sp. A18JL235</name>
    <dbReference type="NCBI Taxonomy" id="3152363"/>
    <lineage>
        <taxon>Bacteria</taxon>
        <taxon>Bacillati</taxon>
        <taxon>Actinomycetota</taxon>
        <taxon>Actinomycetes</taxon>
        <taxon>Micrococcales</taxon>
        <taxon>Microbacteriaceae</taxon>
        <taxon>Herbiconiux</taxon>
    </lineage>
</organism>
<sequence>MTDSQPKTKAPAAPTPAPASGLSATTPAPGSTASVEFCGEWFTLDPARPFEIGREADLDIDDNQYLHRRFLQIANVDGMWWLSNVGSRLSATVSDASRTMQAWLAPGARMPIVFGLTTVVFTAGPTSYEFTVHTSAPTFVDLTPVPDASGATTVGAVTFTASQKLLILALAETMLRREGTGTSEIPSSQAAAERLGWALSRFNRKLDNVCDKLSRSGVEGLRGGVGALATNRRARLVEYAVLSRLVTKADLPLLDQPHDEAD</sequence>
<gene>
    <name evidence="2" type="ORF">ABFY20_19120</name>
</gene>
<accession>A0AB39BH06</accession>
<reference evidence="2" key="1">
    <citation type="submission" date="2024-05" db="EMBL/GenBank/DDBJ databases">
        <title>Herbiconiux sp. A18JL235.</title>
        <authorList>
            <person name="Zhang G."/>
        </authorList>
    </citation>
    <scope>NUCLEOTIDE SEQUENCE</scope>
    <source>
        <strain evidence="2">A18JL235</strain>
    </source>
</reference>
<name>A0AB39BH06_9MICO</name>
<dbReference type="AlphaFoldDB" id="A0AB39BH06"/>
<evidence type="ECO:0000313" key="2">
    <source>
        <dbReference type="EMBL" id="XDI05406.1"/>
    </source>
</evidence>
<proteinExistence type="predicted"/>
<evidence type="ECO:0000256" key="1">
    <source>
        <dbReference type="SAM" id="MobiDB-lite"/>
    </source>
</evidence>
<dbReference type="RefSeq" id="WP_368497794.1">
    <property type="nucleotide sequence ID" value="NZ_CP162511.1"/>
</dbReference>
<feature type="region of interest" description="Disordered" evidence="1">
    <location>
        <begin position="1"/>
        <end position="31"/>
    </location>
</feature>